<dbReference type="Proteomes" id="UP000289738">
    <property type="component" value="Chromosome B10"/>
</dbReference>
<evidence type="ECO:0000313" key="1">
    <source>
        <dbReference type="EMBL" id="RYQ84014.1"/>
    </source>
</evidence>
<gene>
    <name evidence="1" type="ORF">Ahy_B10g102902</name>
</gene>
<dbReference type="AlphaFoldDB" id="A0A444X2R1"/>
<proteinExistence type="predicted"/>
<name>A0A444X2R1_ARAHY</name>
<keyword evidence="2" id="KW-1185">Reference proteome</keyword>
<dbReference type="EMBL" id="SDMP01000020">
    <property type="protein sequence ID" value="RYQ84014.1"/>
    <property type="molecule type" value="Genomic_DNA"/>
</dbReference>
<comment type="caution">
    <text evidence="1">The sequence shown here is derived from an EMBL/GenBank/DDBJ whole genome shotgun (WGS) entry which is preliminary data.</text>
</comment>
<protein>
    <submittedName>
        <fullName evidence="1">Uncharacterized protein</fullName>
    </submittedName>
</protein>
<evidence type="ECO:0000313" key="2">
    <source>
        <dbReference type="Proteomes" id="UP000289738"/>
    </source>
</evidence>
<reference evidence="1 2" key="1">
    <citation type="submission" date="2019-01" db="EMBL/GenBank/DDBJ databases">
        <title>Sequencing of cultivated peanut Arachis hypogaea provides insights into genome evolution and oil improvement.</title>
        <authorList>
            <person name="Chen X."/>
        </authorList>
    </citation>
    <scope>NUCLEOTIDE SEQUENCE [LARGE SCALE GENOMIC DNA]</scope>
    <source>
        <strain evidence="2">cv. Fuhuasheng</strain>
        <tissue evidence="1">Leaves</tissue>
    </source>
</reference>
<accession>A0A444X2R1</accession>
<sequence>MVGTSTNFDHFEGYSSHLPPLQDRTNYAYRKNHMAIWITSQDLRIWDVIECRNYVPTKITTTKVDGIDKIIEEAKPRKELAEEDYKKVYFNHKAVNYLHYEITQNDYIKISMCTKFGISLAFYIPISGVPNANSKAPPWAINFGHFTRLKWHATCQEDGVPHAHRRTPRIDDEGGVQHVSKRACHTPMKQAPQDQKKSWRATRQCKGVACWTNSLEDQIQGISRHKMGVQHAKERACHTPKKCLQMKLKVGVQHAEKVACHTPRVDI</sequence>
<organism evidence="1 2">
    <name type="scientific">Arachis hypogaea</name>
    <name type="common">Peanut</name>
    <dbReference type="NCBI Taxonomy" id="3818"/>
    <lineage>
        <taxon>Eukaryota</taxon>
        <taxon>Viridiplantae</taxon>
        <taxon>Streptophyta</taxon>
        <taxon>Embryophyta</taxon>
        <taxon>Tracheophyta</taxon>
        <taxon>Spermatophyta</taxon>
        <taxon>Magnoliopsida</taxon>
        <taxon>eudicotyledons</taxon>
        <taxon>Gunneridae</taxon>
        <taxon>Pentapetalae</taxon>
        <taxon>rosids</taxon>
        <taxon>fabids</taxon>
        <taxon>Fabales</taxon>
        <taxon>Fabaceae</taxon>
        <taxon>Papilionoideae</taxon>
        <taxon>50 kb inversion clade</taxon>
        <taxon>dalbergioids sensu lato</taxon>
        <taxon>Dalbergieae</taxon>
        <taxon>Pterocarpus clade</taxon>
        <taxon>Arachis</taxon>
    </lineage>
</organism>